<dbReference type="InterPro" id="IPR006634">
    <property type="entry name" value="TLC-dom"/>
</dbReference>
<dbReference type="InParanoid" id="A0A200Q6V2"/>
<dbReference type="Pfam" id="PF03798">
    <property type="entry name" value="TRAM_LAG1_CLN8"/>
    <property type="match status" value="1"/>
</dbReference>
<proteinExistence type="predicted"/>
<gene>
    <name evidence="8" type="ORF">BVC80_857g41</name>
</gene>
<dbReference type="SMART" id="SM00724">
    <property type="entry name" value="TLC"/>
    <property type="match status" value="1"/>
</dbReference>
<dbReference type="OMA" id="CEMASPK"/>
<accession>A0A200Q6V2</accession>
<name>A0A200Q6V2_MACCD</name>
<dbReference type="FunCoup" id="A0A200Q6V2">
    <property type="interactions" value="106"/>
</dbReference>
<feature type="transmembrane region" description="Helical" evidence="6">
    <location>
        <begin position="190"/>
        <end position="211"/>
    </location>
</feature>
<evidence type="ECO:0000313" key="9">
    <source>
        <dbReference type="Proteomes" id="UP000195402"/>
    </source>
</evidence>
<reference evidence="8 9" key="1">
    <citation type="journal article" date="2017" name="Mol. Plant">
        <title>The Genome of Medicinal Plant Macleaya cordata Provides New Insights into Benzylisoquinoline Alkaloids Metabolism.</title>
        <authorList>
            <person name="Liu X."/>
            <person name="Liu Y."/>
            <person name="Huang P."/>
            <person name="Ma Y."/>
            <person name="Qing Z."/>
            <person name="Tang Q."/>
            <person name="Cao H."/>
            <person name="Cheng P."/>
            <person name="Zheng Y."/>
            <person name="Yuan Z."/>
            <person name="Zhou Y."/>
            <person name="Liu J."/>
            <person name="Tang Z."/>
            <person name="Zhuo Y."/>
            <person name="Zhang Y."/>
            <person name="Yu L."/>
            <person name="Huang J."/>
            <person name="Yang P."/>
            <person name="Peng Q."/>
            <person name="Zhang J."/>
            <person name="Jiang W."/>
            <person name="Zhang Z."/>
            <person name="Lin K."/>
            <person name="Ro D.K."/>
            <person name="Chen X."/>
            <person name="Xiong X."/>
            <person name="Shang Y."/>
            <person name="Huang S."/>
            <person name="Zeng J."/>
        </authorList>
    </citation>
    <scope>NUCLEOTIDE SEQUENCE [LARGE SCALE GENOMIC DNA]</scope>
    <source>
        <strain evidence="9">cv. BLH2017</strain>
        <tissue evidence="8">Root</tissue>
    </source>
</reference>
<dbReference type="PANTHER" id="PTHR31898">
    <property type="entry name" value="TRANSMEMBRANE PROTEIN 136"/>
    <property type="match status" value="1"/>
</dbReference>
<dbReference type="EMBL" id="MVGT01002934">
    <property type="protein sequence ID" value="OVA06203.1"/>
    <property type="molecule type" value="Genomic_DNA"/>
</dbReference>
<evidence type="ECO:0000259" key="7">
    <source>
        <dbReference type="PROSITE" id="PS50922"/>
    </source>
</evidence>
<dbReference type="PANTHER" id="PTHR31898:SF1">
    <property type="entry name" value="TLC DOMAIN-CONTAINING PROTEIN 5"/>
    <property type="match status" value="1"/>
</dbReference>
<comment type="subcellular location">
    <subcellularLocation>
        <location evidence="1">Membrane</location>
        <topology evidence="1">Multi-pass membrane protein</topology>
    </subcellularLocation>
</comment>
<evidence type="ECO:0000256" key="5">
    <source>
        <dbReference type="PROSITE-ProRule" id="PRU00205"/>
    </source>
</evidence>
<keyword evidence="4 5" id="KW-0472">Membrane</keyword>
<evidence type="ECO:0000256" key="4">
    <source>
        <dbReference type="ARBA" id="ARBA00023136"/>
    </source>
</evidence>
<evidence type="ECO:0000313" key="8">
    <source>
        <dbReference type="EMBL" id="OVA06203.1"/>
    </source>
</evidence>
<keyword evidence="2 5" id="KW-0812">Transmembrane</keyword>
<keyword evidence="9" id="KW-1185">Reference proteome</keyword>
<dbReference type="PROSITE" id="PS50922">
    <property type="entry name" value="TLC"/>
    <property type="match status" value="1"/>
</dbReference>
<dbReference type="InterPro" id="IPR042512">
    <property type="entry name" value="TLCD5"/>
</dbReference>
<evidence type="ECO:0000256" key="2">
    <source>
        <dbReference type="ARBA" id="ARBA00022692"/>
    </source>
</evidence>
<feature type="domain" description="TLC" evidence="7">
    <location>
        <begin position="29"/>
        <end position="219"/>
    </location>
</feature>
<sequence length="228" mass="25675">MEDYIVRIVVLGVISWTLVFILIRKIFPRRSFNFCNRIVSTIHALVGVTLASLSVQDWSCPVNPLASYSSPQQMRILAVSLAYMIYDLICCLFDGPISLDNSVHHLVCIIGFVAGLTYRMCGSEMVAALWVTEISSPFLHLRELLKELGYKDTDLNLVADISFAVIFAFGRMVGGPYLTYVTLSADNNPLLIKAMALGLQLVSAFWFYKIVRMVKYKLFRRTKVSKVA</sequence>
<feature type="transmembrane region" description="Helical" evidence="6">
    <location>
        <begin position="157"/>
        <end position="178"/>
    </location>
</feature>
<keyword evidence="3 6" id="KW-1133">Transmembrane helix</keyword>
<evidence type="ECO:0000256" key="3">
    <source>
        <dbReference type="ARBA" id="ARBA00022989"/>
    </source>
</evidence>
<comment type="caution">
    <text evidence="8">The sequence shown here is derived from an EMBL/GenBank/DDBJ whole genome shotgun (WGS) entry which is preliminary data.</text>
</comment>
<feature type="transmembrane region" description="Helical" evidence="6">
    <location>
        <begin position="6"/>
        <end position="23"/>
    </location>
</feature>
<feature type="transmembrane region" description="Helical" evidence="6">
    <location>
        <begin position="102"/>
        <end position="120"/>
    </location>
</feature>
<dbReference type="GO" id="GO:0016020">
    <property type="term" value="C:membrane"/>
    <property type="evidence" value="ECO:0007669"/>
    <property type="project" value="UniProtKB-SubCell"/>
</dbReference>
<feature type="transmembrane region" description="Helical" evidence="6">
    <location>
        <begin position="75"/>
        <end position="95"/>
    </location>
</feature>
<protein>
    <submittedName>
        <fullName evidence="8">TRAM/LAG1/CLN8 homology domain</fullName>
    </submittedName>
</protein>
<dbReference type="Proteomes" id="UP000195402">
    <property type="component" value="Unassembled WGS sequence"/>
</dbReference>
<evidence type="ECO:0000256" key="1">
    <source>
        <dbReference type="ARBA" id="ARBA00004141"/>
    </source>
</evidence>
<dbReference type="AlphaFoldDB" id="A0A200Q6V2"/>
<evidence type="ECO:0000256" key="6">
    <source>
        <dbReference type="SAM" id="Phobius"/>
    </source>
</evidence>
<organism evidence="8 9">
    <name type="scientific">Macleaya cordata</name>
    <name type="common">Five-seeded plume-poppy</name>
    <name type="synonym">Bocconia cordata</name>
    <dbReference type="NCBI Taxonomy" id="56857"/>
    <lineage>
        <taxon>Eukaryota</taxon>
        <taxon>Viridiplantae</taxon>
        <taxon>Streptophyta</taxon>
        <taxon>Embryophyta</taxon>
        <taxon>Tracheophyta</taxon>
        <taxon>Spermatophyta</taxon>
        <taxon>Magnoliopsida</taxon>
        <taxon>Ranunculales</taxon>
        <taxon>Papaveraceae</taxon>
        <taxon>Papaveroideae</taxon>
        <taxon>Macleaya</taxon>
    </lineage>
</organism>
<dbReference type="OrthoDB" id="506011at2759"/>